<evidence type="ECO:0000256" key="1">
    <source>
        <dbReference type="SAM" id="MobiDB-lite"/>
    </source>
</evidence>
<evidence type="ECO:0000313" key="2">
    <source>
        <dbReference type="EMBL" id="GBE78818.1"/>
    </source>
</evidence>
<reference evidence="2 3" key="1">
    <citation type="journal article" date="2018" name="Sci. Rep.">
        <title>Genome sequence of the cauliflower mushroom Sparassis crispa (Hanabiratake) and its association with beneficial usage.</title>
        <authorList>
            <person name="Kiyama R."/>
            <person name="Furutani Y."/>
            <person name="Kawaguchi K."/>
            <person name="Nakanishi T."/>
        </authorList>
    </citation>
    <scope>NUCLEOTIDE SEQUENCE [LARGE SCALE GENOMIC DNA]</scope>
</reference>
<dbReference type="RefSeq" id="XP_027609731.1">
    <property type="nucleotide sequence ID" value="XM_027753930.1"/>
</dbReference>
<evidence type="ECO:0000313" key="3">
    <source>
        <dbReference type="Proteomes" id="UP000287166"/>
    </source>
</evidence>
<organism evidence="2 3">
    <name type="scientific">Sparassis crispa</name>
    <dbReference type="NCBI Taxonomy" id="139825"/>
    <lineage>
        <taxon>Eukaryota</taxon>
        <taxon>Fungi</taxon>
        <taxon>Dikarya</taxon>
        <taxon>Basidiomycota</taxon>
        <taxon>Agaricomycotina</taxon>
        <taxon>Agaricomycetes</taxon>
        <taxon>Polyporales</taxon>
        <taxon>Sparassidaceae</taxon>
        <taxon>Sparassis</taxon>
    </lineage>
</organism>
<name>A0A401G9I0_9APHY</name>
<sequence length="119" mass="13070">MSVSQYVSFVSIPSAEVPVTSQQDADTVARIMECTHGAASNDASSLLHILFNTLKNFWSRPGVQFARLFEVCLQSEACARPRSTHPVSRILGHRGQWIQGGDRPPSALRTARPRSSFDA</sequence>
<feature type="region of interest" description="Disordered" evidence="1">
    <location>
        <begin position="93"/>
        <end position="119"/>
    </location>
</feature>
<proteinExistence type="predicted"/>
<dbReference type="EMBL" id="BFAD01000002">
    <property type="protein sequence ID" value="GBE78818.1"/>
    <property type="molecule type" value="Genomic_DNA"/>
</dbReference>
<dbReference type="AlphaFoldDB" id="A0A401G9I0"/>
<protein>
    <submittedName>
        <fullName evidence="2">Uncharacterized protein</fullName>
    </submittedName>
</protein>
<gene>
    <name evidence="2" type="ORF">SCP_0200150</name>
</gene>
<accession>A0A401G9I0</accession>
<comment type="caution">
    <text evidence="2">The sequence shown here is derived from an EMBL/GenBank/DDBJ whole genome shotgun (WGS) entry which is preliminary data.</text>
</comment>
<keyword evidence="3" id="KW-1185">Reference proteome</keyword>
<dbReference type="Proteomes" id="UP000287166">
    <property type="component" value="Unassembled WGS sequence"/>
</dbReference>
<dbReference type="InParanoid" id="A0A401G9I0"/>
<dbReference type="GeneID" id="38775735"/>